<evidence type="ECO:0000256" key="1">
    <source>
        <dbReference type="SAM" id="MobiDB-lite"/>
    </source>
</evidence>
<protein>
    <submittedName>
        <fullName evidence="2">Uncharacterized protein</fullName>
    </submittedName>
</protein>
<proteinExistence type="predicted"/>
<evidence type="ECO:0000313" key="2">
    <source>
        <dbReference type="EMBL" id="ORY63833.1"/>
    </source>
</evidence>
<feature type="compositionally biased region" description="Low complexity" evidence="1">
    <location>
        <begin position="119"/>
        <end position="140"/>
    </location>
</feature>
<evidence type="ECO:0000313" key="3">
    <source>
        <dbReference type="Proteomes" id="UP000193467"/>
    </source>
</evidence>
<feature type="compositionally biased region" description="Acidic residues" evidence="1">
    <location>
        <begin position="277"/>
        <end position="294"/>
    </location>
</feature>
<feature type="region of interest" description="Disordered" evidence="1">
    <location>
        <begin position="119"/>
        <end position="149"/>
    </location>
</feature>
<organism evidence="2 3">
    <name type="scientific">Leucosporidium creatinivorum</name>
    <dbReference type="NCBI Taxonomy" id="106004"/>
    <lineage>
        <taxon>Eukaryota</taxon>
        <taxon>Fungi</taxon>
        <taxon>Dikarya</taxon>
        <taxon>Basidiomycota</taxon>
        <taxon>Pucciniomycotina</taxon>
        <taxon>Microbotryomycetes</taxon>
        <taxon>Leucosporidiales</taxon>
        <taxon>Leucosporidium</taxon>
    </lineage>
</organism>
<accession>A0A1Y2DX47</accession>
<feature type="region of interest" description="Disordered" evidence="1">
    <location>
        <begin position="564"/>
        <end position="594"/>
    </location>
</feature>
<dbReference type="STRING" id="106004.A0A1Y2DX47"/>
<dbReference type="AlphaFoldDB" id="A0A1Y2DX47"/>
<name>A0A1Y2DX47_9BASI</name>
<feature type="compositionally biased region" description="Acidic residues" evidence="1">
    <location>
        <begin position="188"/>
        <end position="201"/>
    </location>
</feature>
<keyword evidence="3" id="KW-1185">Reference proteome</keyword>
<dbReference type="InParanoid" id="A0A1Y2DX47"/>
<reference evidence="2 3" key="1">
    <citation type="submission" date="2016-07" db="EMBL/GenBank/DDBJ databases">
        <title>Pervasive Adenine N6-methylation of Active Genes in Fungi.</title>
        <authorList>
            <consortium name="DOE Joint Genome Institute"/>
            <person name="Mondo S.J."/>
            <person name="Dannebaum R.O."/>
            <person name="Kuo R.C."/>
            <person name="Labutti K."/>
            <person name="Haridas S."/>
            <person name="Kuo A."/>
            <person name="Salamov A."/>
            <person name="Ahrendt S.R."/>
            <person name="Lipzen A."/>
            <person name="Sullivan W."/>
            <person name="Andreopoulos W.B."/>
            <person name="Clum A."/>
            <person name="Lindquist E."/>
            <person name="Daum C."/>
            <person name="Ramamoorthy G.K."/>
            <person name="Gryganskyi A."/>
            <person name="Culley D."/>
            <person name="Magnuson J.K."/>
            <person name="James T.Y."/>
            <person name="O'Malley M.A."/>
            <person name="Stajich J.E."/>
            <person name="Spatafora J.W."/>
            <person name="Visel A."/>
            <person name="Grigoriev I.V."/>
        </authorList>
    </citation>
    <scope>NUCLEOTIDE SEQUENCE [LARGE SCALE GENOMIC DNA]</scope>
    <source>
        <strain evidence="2 3">62-1032</strain>
    </source>
</reference>
<feature type="compositionally biased region" description="Low complexity" evidence="1">
    <location>
        <begin position="506"/>
        <end position="519"/>
    </location>
</feature>
<gene>
    <name evidence="2" type="ORF">BCR35DRAFT_334764</name>
</gene>
<comment type="caution">
    <text evidence="2">The sequence shown here is derived from an EMBL/GenBank/DDBJ whole genome shotgun (WGS) entry which is preliminary data.</text>
</comment>
<feature type="compositionally biased region" description="Gly residues" evidence="1">
    <location>
        <begin position="569"/>
        <end position="584"/>
    </location>
</feature>
<dbReference type="EMBL" id="MCGR01000067">
    <property type="protein sequence ID" value="ORY63833.1"/>
    <property type="molecule type" value="Genomic_DNA"/>
</dbReference>
<feature type="region of interest" description="Disordered" evidence="1">
    <location>
        <begin position="186"/>
        <end position="311"/>
    </location>
</feature>
<dbReference type="OrthoDB" id="2355984at2759"/>
<feature type="region of interest" description="Disordered" evidence="1">
    <location>
        <begin position="505"/>
        <end position="524"/>
    </location>
</feature>
<sequence>MAPPPTAPSSPAQIFGTSFDDTKKLLSACIAFLSDDEDEDSLFGNVDALHAAIVKDSHAHPNFWTAMETVVRQAHQAGGLDDGTYLINNVPVPVFNQVLSNLDLDLLNAERDTLWTQAGVARSARARSRSVGPPGDGAPSAAPPASTPPAAGVAPIVVAPVFGAAVTSSPLLRPRPKADDILKRLPDDSEEEEEEESDDDPGQLSGDSLGRRPLRSAPVSKEAPPVVKPKAKQPKGDSLIDNAIKTVVANSPHDYKTRPKAANKRSQPSSRSAPAAPDDDDDGGGSDSSSEDDGGFASPLASAPPLPDDTEDEDFVAALLAAPAVDSQLGVLSTPLGRQISSRARAFRLLKKSVLREFAERSNAPLPMDVREAILRNEYVDLGKVLAYNPATTYSQPLGLGDNPLLVMEAPSPSRPVTSFTDWLDVFSKVVQYTLTAYPFRRDEFNAYSEWFRLRATRTPNLLSRYLDFDANYRRHLGMLGYPDTLLEAHAQYDLLQEFVHNPQVTKSSSSHSSTTSTKRPSPEVDYCRRWNSNYEHDASGCLAIDRVHRCSRCDSADHRVVDCKKAKGGGGGGRKPGNRGGATGDAAGKSLRQ</sequence>
<dbReference type="Proteomes" id="UP000193467">
    <property type="component" value="Unassembled WGS sequence"/>
</dbReference>